<dbReference type="AlphaFoldDB" id="A0A136LWP0"/>
<sequence length="235" mass="27669">MNKPILCFDLDDTLIDDNYKFELTFCDCIRTIILALETRSPQIDEILQTARELDNHKWETWPKTEKYFPKRIAESWTETYEKLAVQQNIPVKPHIKRLIWAQVMTNYDPPYFVIPDVVETLVTLQERGYRMEIITAGLQPIQMRKLKVSHLIKYFADVHVSYDKSMELKQLSDKHGTENLVMIGNSLRSDINPALELGIRSIYIPRGSWHQFKSEPFNTNYEQLNSLSELKQIFT</sequence>
<gene>
    <name evidence="3" type="primary">ppaX_2</name>
    <name evidence="3" type="ORF">TR69_WS6001001320</name>
</gene>
<dbReference type="GO" id="GO:0004427">
    <property type="term" value="F:inorganic diphosphate phosphatase activity"/>
    <property type="evidence" value="ECO:0007669"/>
    <property type="project" value="UniProtKB-EC"/>
</dbReference>
<evidence type="ECO:0000256" key="1">
    <source>
        <dbReference type="ARBA" id="ARBA00022801"/>
    </source>
</evidence>
<evidence type="ECO:0000256" key="2">
    <source>
        <dbReference type="ARBA" id="ARBA00022842"/>
    </source>
</evidence>
<dbReference type="SFLD" id="SFLDG01129">
    <property type="entry name" value="C1.5:_HAD__Beta-PGM__Phosphata"/>
    <property type="match status" value="1"/>
</dbReference>
<dbReference type="Pfam" id="PF00702">
    <property type="entry name" value="Hydrolase"/>
    <property type="match status" value="1"/>
</dbReference>
<dbReference type="STRING" id="1617426.TR69_WS6001001320"/>
<keyword evidence="1 3" id="KW-0378">Hydrolase</keyword>
<keyword evidence="2" id="KW-0460">Magnesium</keyword>
<organism evidence="3 4">
    <name type="scientific">candidate division WS6 bacterium OLB20</name>
    <dbReference type="NCBI Taxonomy" id="1617426"/>
    <lineage>
        <taxon>Bacteria</taxon>
        <taxon>Candidatus Dojkabacteria</taxon>
    </lineage>
</organism>
<proteinExistence type="predicted"/>
<dbReference type="SUPFAM" id="SSF56784">
    <property type="entry name" value="HAD-like"/>
    <property type="match status" value="1"/>
</dbReference>
<comment type="caution">
    <text evidence="3">The sequence shown here is derived from an EMBL/GenBank/DDBJ whole genome shotgun (WGS) entry which is preliminary data.</text>
</comment>
<dbReference type="EMBL" id="JYNZ01000005">
    <property type="protein sequence ID" value="KXK26027.1"/>
    <property type="molecule type" value="Genomic_DNA"/>
</dbReference>
<name>A0A136LWP0_9BACT</name>
<dbReference type="PANTHER" id="PTHR46470">
    <property type="entry name" value="N-ACYLNEURAMINATE-9-PHOSPHATASE"/>
    <property type="match status" value="1"/>
</dbReference>
<dbReference type="Gene3D" id="3.40.50.1000">
    <property type="entry name" value="HAD superfamily/HAD-like"/>
    <property type="match status" value="1"/>
</dbReference>
<dbReference type="InterPro" id="IPR036412">
    <property type="entry name" value="HAD-like_sf"/>
</dbReference>
<accession>A0A136LWP0</accession>
<reference evidence="3 4" key="1">
    <citation type="submission" date="2015-02" db="EMBL/GenBank/DDBJ databases">
        <title>Improved understanding of the partial-nitritation anammox process through 23 genomes representing the majority of the microbial community.</title>
        <authorList>
            <person name="Speth D.R."/>
            <person name="In T Zandt M."/>
            <person name="Guerrero Cruz S."/>
            <person name="Jetten M.S."/>
            <person name="Dutilh B.E."/>
        </authorList>
    </citation>
    <scope>NUCLEOTIDE SEQUENCE [LARGE SCALE GENOMIC DNA]</scope>
    <source>
        <strain evidence="3">OLB20</strain>
    </source>
</reference>
<dbReference type="InterPro" id="IPR051400">
    <property type="entry name" value="HAD-like_hydrolase"/>
</dbReference>
<dbReference type="SFLD" id="SFLDS00003">
    <property type="entry name" value="Haloacid_Dehalogenase"/>
    <property type="match status" value="1"/>
</dbReference>
<dbReference type="InterPro" id="IPR023198">
    <property type="entry name" value="PGP-like_dom2"/>
</dbReference>
<dbReference type="Gene3D" id="1.10.150.240">
    <property type="entry name" value="Putative phosphatase, domain 2"/>
    <property type="match status" value="1"/>
</dbReference>
<evidence type="ECO:0000313" key="4">
    <source>
        <dbReference type="Proteomes" id="UP000070457"/>
    </source>
</evidence>
<dbReference type="InterPro" id="IPR023214">
    <property type="entry name" value="HAD_sf"/>
</dbReference>
<dbReference type="Proteomes" id="UP000070457">
    <property type="component" value="Unassembled WGS sequence"/>
</dbReference>
<protein>
    <submittedName>
        <fullName evidence="3">Pyrophosphatase PpaX</fullName>
        <ecNumber evidence="3">3.6.1.1</ecNumber>
    </submittedName>
</protein>
<dbReference type="EC" id="3.6.1.1" evidence="3"/>
<evidence type="ECO:0000313" key="3">
    <source>
        <dbReference type="EMBL" id="KXK26027.1"/>
    </source>
</evidence>